<dbReference type="CDD" id="cd00221">
    <property type="entry name" value="Vsr"/>
    <property type="match status" value="1"/>
</dbReference>
<accession>A0A7W4QEW1</accession>
<evidence type="ECO:0000313" key="7">
    <source>
        <dbReference type="EMBL" id="QOY26865.1"/>
    </source>
</evidence>
<gene>
    <name evidence="7" type="primary">vsr</name>
    <name evidence="7" type="ORF">BACVE_001876</name>
</gene>
<sequence>MRRETIEQRRKTMQSIKSESKLEQRITSELWRRGLRFRRNVKSLFGKPDIAIKKYKIVIFIDSCFWHNCPKHGHIPKSNIQYWNEKLLRNKRRDKKVTNYYLDNGWNIMRVWEHEFKTDYNKVIDEIESFIVEHKK</sequence>
<dbReference type="InterPro" id="IPR011335">
    <property type="entry name" value="Restrct_endonuc-II-like"/>
</dbReference>
<dbReference type="REBASE" id="457490">
    <property type="entry name" value="V.BveNST6ORF1875P"/>
</dbReference>
<dbReference type="AlphaFoldDB" id="A0A7W4QEW1"/>
<comment type="similarity">
    <text evidence="6">Belongs to the vsr family.</text>
</comment>
<protein>
    <recommendedName>
        <fullName evidence="6">Very short patch repair endonuclease</fullName>
        <ecNumber evidence="6">3.1.-.-</ecNumber>
    </recommendedName>
</protein>
<comment type="function">
    <text evidence="6">May nick specific sequences that contain T:G mispairs resulting from m5C-deamination.</text>
</comment>
<dbReference type="Pfam" id="PF03852">
    <property type="entry name" value="Vsr"/>
    <property type="match status" value="1"/>
</dbReference>
<dbReference type="Proteomes" id="UP000587477">
    <property type="component" value="Chromosome"/>
</dbReference>
<evidence type="ECO:0000256" key="4">
    <source>
        <dbReference type="ARBA" id="ARBA00022801"/>
    </source>
</evidence>
<keyword evidence="1 6" id="KW-0540">Nuclease</keyword>
<evidence type="ECO:0000313" key="8">
    <source>
        <dbReference type="Proteomes" id="UP000587477"/>
    </source>
</evidence>
<reference evidence="8" key="1">
    <citation type="submission" date="2020-10" db="EMBL/GenBank/DDBJ databases">
        <title>Complete genome sequence of Bacillus velezensis NST6.</title>
        <authorList>
            <person name="Choi J."/>
        </authorList>
    </citation>
    <scope>NUCLEOTIDE SEQUENCE [LARGE SCALE GENOMIC DNA]</scope>
    <source>
        <strain evidence="8">NST6</strain>
    </source>
</reference>
<keyword evidence="4 6" id="KW-0378">Hydrolase</keyword>
<evidence type="ECO:0000256" key="5">
    <source>
        <dbReference type="ARBA" id="ARBA00023204"/>
    </source>
</evidence>
<dbReference type="GO" id="GO:0004519">
    <property type="term" value="F:endonuclease activity"/>
    <property type="evidence" value="ECO:0007669"/>
    <property type="project" value="UniProtKB-KW"/>
</dbReference>
<evidence type="ECO:0000256" key="6">
    <source>
        <dbReference type="PIRNR" id="PIRNR018267"/>
    </source>
</evidence>
<keyword evidence="3 6" id="KW-0227">DNA damage</keyword>
<evidence type="ECO:0000256" key="3">
    <source>
        <dbReference type="ARBA" id="ARBA00022763"/>
    </source>
</evidence>
<keyword evidence="5 6" id="KW-0234">DNA repair</keyword>
<evidence type="ECO:0000256" key="1">
    <source>
        <dbReference type="ARBA" id="ARBA00022722"/>
    </source>
</evidence>
<dbReference type="GO" id="GO:0006298">
    <property type="term" value="P:mismatch repair"/>
    <property type="evidence" value="ECO:0007669"/>
    <property type="project" value="UniProtKB-UniRule"/>
</dbReference>
<dbReference type="GO" id="GO:0016787">
    <property type="term" value="F:hydrolase activity"/>
    <property type="evidence" value="ECO:0007669"/>
    <property type="project" value="UniProtKB-KW"/>
</dbReference>
<dbReference type="InterPro" id="IPR004603">
    <property type="entry name" value="DNA_mismatch_endonuc_vsr"/>
</dbReference>
<dbReference type="Gene3D" id="3.40.960.10">
    <property type="entry name" value="VSR Endonuclease"/>
    <property type="match status" value="1"/>
</dbReference>
<proteinExistence type="inferred from homology"/>
<dbReference type="EMBL" id="CP063687">
    <property type="protein sequence ID" value="QOY26865.1"/>
    <property type="molecule type" value="Genomic_DNA"/>
</dbReference>
<dbReference type="NCBIfam" id="TIGR00632">
    <property type="entry name" value="vsr"/>
    <property type="match status" value="1"/>
</dbReference>
<dbReference type="RefSeq" id="WP_065180340.1">
    <property type="nucleotide sequence ID" value="NZ_CP033576.1"/>
</dbReference>
<dbReference type="PIRSF" id="PIRSF018267">
    <property type="entry name" value="VSR_endonuc"/>
    <property type="match status" value="1"/>
</dbReference>
<name>A0A7W4QEW1_BACVE</name>
<dbReference type="EC" id="3.1.-.-" evidence="6"/>
<evidence type="ECO:0000256" key="2">
    <source>
        <dbReference type="ARBA" id="ARBA00022759"/>
    </source>
</evidence>
<organism evidence="7 8">
    <name type="scientific">Bacillus velezensis</name>
    <dbReference type="NCBI Taxonomy" id="492670"/>
    <lineage>
        <taxon>Bacteria</taxon>
        <taxon>Bacillati</taxon>
        <taxon>Bacillota</taxon>
        <taxon>Bacilli</taxon>
        <taxon>Bacillales</taxon>
        <taxon>Bacillaceae</taxon>
        <taxon>Bacillus</taxon>
        <taxon>Bacillus amyloliquefaciens group</taxon>
    </lineage>
</organism>
<dbReference type="SUPFAM" id="SSF52980">
    <property type="entry name" value="Restriction endonuclease-like"/>
    <property type="match status" value="1"/>
</dbReference>
<keyword evidence="2 6" id="KW-0255">Endonuclease</keyword>